<dbReference type="Pfam" id="PF03873">
    <property type="entry name" value="RseA_C"/>
    <property type="match status" value="1"/>
</dbReference>
<dbReference type="InterPro" id="IPR052383">
    <property type="entry name" value="Anti-sigma-E_RseA-like"/>
</dbReference>
<dbReference type="PIRSF" id="PIRSF016938">
    <property type="entry name" value="RseA"/>
    <property type="match status" value="1"/>
</dbReference>
<reference evidence="11" key="1">
    <citation type="submission" date="2021-03" db="EMBL/GenBank/DDBJ databases">
        <title>novel species isolated from a fishpond in China.</title>
        <authorList>
            <person name="Lu H."/>
            <person name="Cai Z."/>
        </authorList>
    </citation>
    <scope>NUCLEOTIDE SEQUENCE</scope>
    <source>
        <strain evidence="11">JCM 30855</strain>
    </source>
</reference>
<evidence type="ECO:0000256" key="3">
    <source>
        <dbReference type="ARBA" id="ARBA00022475"/>
    </source>
</evidence>
<keyword evidence="4" id="KW-0812">Transmembrane</keyword>
<protein>
    <recommendedName>
        <fullName evidence="7">Anti-sigma-E factor RseA</fullName>
    </recommendedName>
    <alternativeName>
        <fullName evidence="7">Regulator of SigE</fullName>
    </alternativeName>
    <alternativeName>
        <fullName evidence="7">Sigma-E anti-sigma factor RseA</fullName>
    </alternativeName>
    <alternativeName>
        <fullName evidence="7">Sigma-E factor negative regulatory protein</fullName>
    </alternativeName>
</protein>
<dbReference type="Gene3D" id="1.10.10.880">
    <property type="entry name" value="Anti sigma-E protein RseA, N-terminal domain"/>
    <property type="match status" value="1"/>
</dbReference>
<feature type="domain" description="Anti sigma-E protein RseA N-terminal" evidence="9">
    <location>
        <begin position="6"/>
        <end position="78"/>
    </location>
</feature>
<evidence type="ECO:0000256" key="6">
    <source>
        <dbReference type="ARBA" id="ARBA00023136"/>
    </source>
</evidence>
<comment type="subcellular location">
    <subcellularLocation>
        <location evidence="7">Cell inner membrane</location>
    </subcellularLocation>
    <subcellularLocation>
        <location evidence="1">Cell membrane</location>
        <topology evidence="1">Single-pass membrane protein</topology>
    </subcellularLocation>
</comment>
<dbReference type="InterPro" id="IPR026279">
    <property type="entry name" value="RseA"/>
</dbReference>
<dbReference type="GO" id="GO:0016989">
    <property type="term" value="F:sigma factor antagonist activity"/>
    <property type="evidence" value="ECO:0007669"/>
    <property type="project" value="InterPro"/>
</dbReference>
<gene>
    <name evidence="11" type="ORF">J0A66_19825</name>
</gene>
<organism evidence="11 12">
    <name type="scientific">Bowmanella dokdonensis</name>
    <dbReference type="NCBI Taxonomy" id="751969"/>
    <lineage>
        <taxon>Bacteria</taxon>
        <taxon>Pseudomonadati</taxon>
        <taxon>Pseudomonadota</taxon>
        <taxon>Gammaproteobacteria</taxon>
        <taxon>Alteromonadales</taxon>
        <taxon>Alteromonadaceae</taxon>
        <taxon>Bowmanella</taxon>
    </lineage>
</organism>
<keyword evidence="12" id="KW-1185">Reference proteome</keyword>
<comment type="function">
    <text evidence="7">An anti-sigma factor for extracytoplasmic function (ECF) sigma factor sigma-E (RpoE). ECF sigma factors are held in an inactive form by an anti-sigma factor until released by regulated intramembrane proteolysis (RIP). RIP occurs when an extracytoplasmic signal triggers a concerted proteolytic cascade to transmit information and elicit cellular responses. The membrane-spanning regulatory substrate protein is first cut periplasmically (site-1 protease, S1P, DegS), then within the membrane itself (site-2 protease, S2P, RseP), while cytoplasmic proteases finish degrading the anti-sigma factor, liberating sigma-E.</text>
</comment>
<dbReference type="InterPro" id="IPR036147">
    <property type="entry name" value="Anti-sigma_E_RseA_N_sf"/>
</dbReference>
<evidence type="ECO:0000259" key="10">
    <source>
        <dbReference type="Pfam" id="PF03873"/>
    </source>
</evidence>
<dbReference type="InterPro" id="IPR005573">
    <property type="entry name" value="Anti-sigma_E_RseA_C"/>
</dbReference>
<feature type="domain" description="Anti sigma-E protein RseA C-terminal" evidence="10">
    <location>
        <begin position="133"/>
        <end position="177"/>
    </location>
</feature>
<dbReference type="AlphaFoldDB" id="A0A939ISS4"/>
<sequence>MTQQKKESLSALMDGEESANGLFSDIGQDQGLQQTWRNYHLIRDGLRKELPSSLNFDISARVAAAIEQEPAILAPKKRLRDIPVVGQVIPLVRQGGQFAIAASVAAAMIIGVQQLNQPTPEQPFSSAPALQIPGMQAGGLSPVSLEQTRSLPPAADALEQKRRINAYLTDHQRQMRLKAQQAKESELQESEVEPQQK</sequence>
<dbReference type="Proteomes" id="UP000664654">
    <property type="component" value="Unassembled WGS sequence"/>
</dbReference>
<evidence type="ECO:0000256" key="1">
    <source>
        <dbReference type="ARBA" id="ARBA00004162"/>
    </source>
</evidence>
<accession>A0A939ISS4</accession>
<dbReference type="Pfam" id="PF03872">
    <property type="entry name" value="RseA_N"/>
    <property type="match status" value="1"/>
</dbReference>
<evidence type="ECO:0000259" key="9">
    <source>
        <dbReference type="Pfam" id="PF03872"/>
    </source>
</evidence>
<keyword evidence="3 7" id="KW-1003">Cell membrane</keyword>
<dbReference type="EMBL" id="JAFKCV010000019">
    <property type="protein sequence ID" value="MBN7827489.1"/>
    <property type="molecule type" value="Genomic_DNA"/>
</dbReference>
<dbReference type="PANTHER" id="PTHR38104">
    <property type="match status" value="1"/>
</dbReference>
<dbReference type="RefSeq" id="WP_206575598.1">
    <property type="nucleotide sequence ID" value="NZ_JAFKCV010000019.1"/>
</dbReference>
<dbReference type="SUPFAM" id="SSF89069">
    <property type="entry name" value="N-terminal, cytoplasmic domain of anti-sigmaE factor RseA"/>
    <property type="match status" value="1"/>
</dbReference>
<proteinExistence type="inferred from homology"/>
<comment type="caution">
    <text evidence="11">The sequence shown here is derived from an EMBL/GenBank/DDBJ whole genome shotgun (WGS) entry which is preliminary data.</text>
</comment>
<evidence type="ECO:0000256" key="4">
    <source>
        <dbReference type="ARBA" id="ARBA00022692"/>
    </source>
</evidence>
<dbReference type="InterPro" id="IPR005572">
    <property type="entry name" value="Anti-sigma_E_RseA_N"/>
</dbReference>
<dbReference type="GO" id="GO:0005886">
    <property type="term" value="C:plasma membrane"/>
    <property type="evidence" value="ECO:0007669"/>
    <property type="project" value="UniProtKB-SubCell"/>
</dbReference>
<dbReference type="PANTHER" id="PTHR38104:SF1">
    <property type="entry name" value="ANTI-SIGMA-E FACTOR RSEA"/>
    <property type="match status" value="1"/>
</dbReference>
<evidence type="ECO:0000313" key="12">
    <source>
        <dbReference type="Proteomes" id="UP000664654"/>
    </source>
</evidence>
<comment type="subunit">
    <text evidence="7">Interacts 1:1 with ECF RNA polymerase sigma-E (RpoE); this inhibits the interaction of sigma-E with the RNA polymerase catalytic core and leads to a decreased expression of sigma-E-regulated genes. Interacts with RseB.</text>
</comment>
<keyword evidence="6 7" id="KW-0472">Membrane</keyword>
<feature type="region of interest" description="Disordered" evidence="8">
    <location>
        <begin position="162"/>
        <end position="197"/>
    </location>
</feature>
<name>A0A939ISS4_9ALTE</name>
<comment type="similarity">
    <text evidence="2 7">Belongs to the RseA family.</text>
</comment>
<keyword evidence="7" id="KW-0997">Cell inner membrane</keyword>
<evidence type="ECO:0000313" key="11">
    <source>
        <dbReference type="EMBL" id="MBN7827489.1"/>
    </source>
</evidence>
<evidence type="ECO:0000256" key="2">
    <source>
        <dbReference type="ARBA" id="ARBA00005837"/>
    </source>
</evidence>
<feature type="compositionally biased region" description="Acidic residues" evidence="8">
    <location>
        <begin position="187"/>
        <end position="197"/>
    </location>
</feature>
<keyword evidence="5" id="KW-1133">Transmembrane helix</keyword>
<evidence type="ECO:0000256" key="5">
    <source>
        <dbReference type="ARBA" id="ARBA00022989"/>
    </source>
</evidence>
<evidence type="ECO:0000256" key="7">
    <source>
        <dbReference type="PIRNR" id="PIRNR016938"/>
    </source>
</evidence>
<evidence type="ECO:0000256" key="8">
    <source>
        <dbReference type="SAM" id="MobiDB-lite"/>
    </source>
</evidence>
<dbReference type="CDD" id="cd16328">
    <property type="entry name" value="RseA_N"/>
    <property type="match status" value="1"/>
</dbReference>